<dbReference type="Proteomes" id="UP000178570">
    <property type="component" value="Unassembled WGS sequence"/>
</dbReference>
<gene>
    <name evidence="1" type="ORF">A2570_03350</name>
</gene>
<name>A0A1G1XKU2_9BACT</name>
<accession>A0A1G1XKU2</accession>
<dbReference type="AlphaFoldDB" id="A0A1G1XKU2"/>
<evidence type="ECO:0000313" key="2">
    <source>
        <dbReference type="Proteomes" id="UP000178570"/>
    </source>
</evidence>
<evidence type="ECO:0000313" key="1">
    <source>
        <dbReference type="EMBL" id="OGY40286.1"/>
    </source>
</evidence>
<organism evidence="1 2">
    <name type="scientific">Candidatus Brennerbacteria bacterium RIFOXYD1_FULL_41_16</name>
    <dbReference type="NCBI Taxonomy" id="1797529"/>
    <lineage>
        <taxon>Bacteria</taxon>
        <taxon>Candidatus Brenneribacteriota</taxon>
    </lineage>
</organism>
<comment type="caution">
    <text evidence="1">The sequence shown here is derived from an EMBL/GenBank/DDBJ whole genome shotgun (WGS) entry which is preliminary data.</text>
</comment>
<protein>
    <submittedName>
        <fullName evidence="1">Uncharacterized protein</fullName>
    </submittedName>
</protein>
<reference evidence="1 2" key="1">
    <citation type="journal article" date="2016" name="Nat. Commun.">
        <title>Thousands of microbial genomes shed light on interconnected biogeochemical processes in an aquifer system.</title>
        <authorList>
            <person name="Anantharaman K."/>
            <person name="Brown C.T."/>
            <person name="Hug L.A."/>
            <person name="Sharon I."/>
            <person name="Castelle C.J."/>
            <person name="Probst A.J."/>
            <person name="Thomas B.C."/>
            <person name="Singh A."/>
            <person name="Wilkins M.J."/>
            <person name="Karaoz U."/>
            <person name="Brodie E.L."/>
            <person name="Williams K.H."/>
            <person name="Hubbard S.S."/>
            <person name="Banfield J.F."/>
        </authorList>
    </citation>
    <scope>NUCLEOTIDE SEQUENCE [LARGE SCALE GENOMIC DNA]</scope>
</reference>
<sequence>MDHAGKKKFKIRAHNAKFAAAHPKLGGDYSMTIWAKTEEEAQEECKAYWSASEGYTNHRADEESGEEGAG</sequence>
<proteinExistence type="predicted"/>
<dbReference type="EMBL" id="MHHY01000009">
    <property type="protein sequence ID" value="OGY40286.1"/>
    <property type="molecule type" value="Genomic_DNA"/>
</dbReference>